<gene>
    <name evidence="9" type="primary">pknB_12</name>
    <name evidence="9" type="ORF">Poly51_41130</name>
</gene>
<name>A0A5C6ER83_9BACT</name>
<keyword evidence="7" id="KW-1133">Transmembrane helix</keyword>
<protein>
    <submittedName>
        <fullName evidence="9">Serine/threonine-protein kinase PknB</fullName>
        <ecNumber evidence="9">2.7.11.1</ecNumber>
    </submittedName>
</protein>
<comment type="caution">
    <text evidence="9">The sequence shown here is derived from an EMBL/GenBank/DDBJ whole genome shotgun (WGS) entry which is preliminary data.</text>
</comment>
<feature type="transmembrane region" description="Helical" evidence="7">
    <location>
        <begin position="555"/>
        <end position="574"/>
    </location>
</feature>
<evidence type="ECO:0000259" key="8">
    <source>
        <dbReference type="PROSITE" id="PS50011"/>
    </source>
</evidence>
<dbReference type="CDD" id="cd14014">
    <property type="entry name" value="STKc_PknB_like"/>
    <property type="match status" value="1"/>
</dbReference>
<keyword evidence="2 5" id="KW-0547">Nucleotide-binding</keyword>
<evidence type="ECO:0000313" key="10">
    <source>
        <dbReference type="Proteomes" id="UP000318288"/>
    </source>
</evidence>
<feature type="binding site" evidence="5">
    <location>
        <position position="150"/>
    </location>
    <ligand>
        <name>ATP</name>
        <dbReference type="ChEBI" id="CHEBI:30616"/>
    </ligand>
</feature>
<feature type="region of interest" description="Disordered" evidence="6">
    <location>
        <begin position="374"/>
        <end position="408"/>
    </location>
</feature>
<evidence type="ECO:0000256" key="5">
    <source>
        <dbReference type="PROSITE-ProRule" id="PRU10141"/>
    </source>
</evidence>
<keyword evidence="4 5" id="KW-0067">ATP-binding</keyword>
<dbReference type="InterPro" id="IPR017441">
    <property type="entry name" value="Protein_kinase_ATP_BS"/>
</dbReference>
<dbReference type="EC" id="2.7.11.1" evidence="9"/>
<dbReference type="Gene3D" id="3.30.200.20">
    <property type="entry name" value="Phosphorylase Kinase, domain 1"/>
    <property type="match status" value="1"/>
</dbReference>
<feature type="domain" description="Protein kinase" evidence="8">
    <location>
        <begin position="121"/>
        <end position="370"/>
    </location>
</feature>
<evidence type="ECO:0000256" key="1">
    <source>
        <dbReference type="ARBA" id="ARBA00022679"/>
    </source>
</evidence>
<dbReference type="GO" id="GO:0004674">
    <property type="term" value="F:protein serine/threonine kinase activity"/>
    <property type="evidence" value="ECO:0007669"/>
    <property type="project" value="UniProtKB-EC"/>
</dbReference>
<accession>A0A5C6ER83</accession>
<dbReference type="SMART" id="SM00220">
    <property type="entry name" value="S_TKc"/>
    <property type="match status" value="1"/>
</dbReference>
<dbReference type="PROSITE" id="PS50011">
    <property type="entry name" value="PROTEIN_KINASE_DOM"/>
    <property type="match status" value="1"/>
</dbReference>
<keyword evidence="7" id="KW-0472">Membrane</keyword>
<evidence type="ECO:0000256" key="2">
    <source>
        <dbReference type="ARBA" id="ARBA00022741"/>
    </source>
</evidence>
<sequence length="612" mass="68134">MNMRGKKLPIAALERIDDLCADFEQKWQSGDPPSIESLINSLVDTEAADVSSQRDALLAELIALEVDYRRRRGEAPSDQEYLDRFPADAKVIHDAINVGGKPTAAFAPMSVARLAELFPSLQIIELIGAGGMGAVYKARQQGLDRVVAIKILPEEFGHDVKFALRFTREARTLAKLNHPNIVALYEFGHVADTYYFLMEYVEGSTLRAVVKAGELTPPHALAIVPYLCDALQYAHDKGVVHRDIKPENILLSVDSSVKIADFGLSRILGNESQQQSLTGTHQVMGTPRYMAPEQFEGTHNVDHRADIYSLGVVIYEMLTGELPIGRFAAPSTKVEIDVRLDDVVLRTLEKEPQRRYQNASQIKSDVQSIMSTQNRNQNRNQNSSDDPALAPTDVYDPSSGIASRSANRQAADATFEQQDLAGRLLLTRRQLMDRVEQSLRPLVRGQVLQILFGVALIVLGAQCWARNTHVPHRLLNGLIVHVYGLIVISQAALVLTRLRRIDYSKPVDDIRRKLTSTRSGYLRAGVIIGFVWWLMWIPVCVAIGFDAVVLYRNSLVPSLVIGVVGFAVSVWLYWRALRSGNPSSERWRRKLSGESIAAAYVALDEIENAQIH</sequence>
<organism evidence="9 10">
    <name type="scientific">Rubripirellula tenax</name>
    <dbReference type="NCBI Taxonomy" id="2528015"/>
    <lineage>
        <taxon>Bacteria</taxon>
        <taxon>Pseudomonadati</taxon>
        <taxon>Planctomycetota</taxon>
        <taxon>Planctomycetia</taxon>
        <taxon>Pirellulales</taxon>
        <taxon>Pirellulaceae</taxon>
        <taxon>Rubripirellula</taxon>
    </lineage>
</organism>
<dbReference type="PROSITE" id="PS00108">
    <property type="entry name" value="PROTEIN_KINASE_ST"/>
    <property type="match status" value="1"/>
</dbReference>
<dbReference type="InterPro" id="IPR000719">
    <property type="entry name" value="Prot_kinase_dom"/>
</dbReference>
<feature type="transmembrane region" description="Helical" evidence="7">
    <location>
        <begin position="521"/>
        <end position="549"/>
    </location>
</feature>
<dbReference type="Pfam" id="PF00069">
    <property type="entry name" value="Pkinase"/>
    <property type="match status" value="1"/>
</dbReference>
<dbReference type="RefSeq" id="WP_390621794.1">
    <property type="nucleotide sequence ID" value="NZ_SJPW01000005.1"/>
</dbReference>
<keyword evidence="10" id="KW-1185">Reference proteome</keyword>
<dbReference type="PANTHER" id="PTHR43289">
    <property type="entry name" value="MITOGEN-ACTIVATED PROTEIN KINASE KINASE KINASE 20-RELATED"/>
    <property type="match status" value="1"/>
</dbReference>
<keyword evidence="3 9" id="KW-0418">Kinase</keyword>
<dbReference type="PROSITE" id="PS00107">
    <property type="entry name" value="PROTEIN_KINASE_ATP"/>
    <property type="match status" value="1"/>
</dbReference>
<feature type="transmembrane region" description="Helical" evidence="7">
    <location>
        <begin position="474"/>
        <end position="495"/>
    </location>
</feature>
<dbReference type="InterPro" id="IPR011009">
    <property type="entry name" value="Kinase-like_dom_sf"/>
</dbReference>
<evidence type="ECO:0000313" key="9">
    <source>
        <dbReference type="EMBL" id="TWU50820.1"/>
    </source>
</evidence>
<feature type="transmembrane region" description="Helical" evidence="7">
    <location>
        <begin position="442"/>
        <end position="462"/>
    </location>
</feature>
<dbReference type="Proteomes" id="UP000318288">
    <property type="component" value="Unassembled WGS sequence"/>
</dbReference>
<dbReference type="EMBL" id="SJPW01000005">
    <property type="protein sequence ID" value="TWU50820.1"/>
    <property type="molecule type" value="Genomic_DNA"/>
</dbReference>
<dbReference type="Gene3D" id="1.10.510.10">
    <property type="entry name" value="Transferase(Phosphotransferase) domain 1"/>
    <property type="match status" value="1"/>
</dbReference>
<evidence type="ECO:0000256" key="7">
    <source>
        <dbReference type="SAM" id="Phobius"/>
    </source>
</evidence>
<keyword evidence="7" id="KW-0812">Transmembrane</keyword>
<dbReference type="SUPFAM" id="SSF56112">
    <property type="entry name" value="Protein kinase-like (PK-like)"/>
    <property type="match status" value="1"/>
</dbReference>
<evidence type="ECO:0000256" key="6">
    <source>
        <dbReference type="SAM" id="MobiDB-lite"/>
    </source>
</evidence>
<keyword evidence="1 9" id="KW-0808">Transferase</keyword>
<proteinExistence type="predicted"/>
<reference evidence="9 10" key="1">
    <citation type="submission" date="2019-02" db="EMBL/GenBank/DDBJ databases">
        <title>Deep-cultivation of Planctomycetes and their phenomic and genomic characterization uncovers novel biology.</title>
        <authorList>
            <person name="Wiegand S."/>
            <person name="Jogler M."/>
            <person name="Boedeker C."/>
            <person name="Pinto D."/>
            <person name="Vollmers J."/>
            <person name="Rivas-Marin E."/>
            <person name="Kohn T."/>
            <person name="Peeters S.H."/>
            <person name="Heuer A."/>
            <person name="Rast P."/>
            <person name="Oberbeckmann S."/>
            <person name="Bunk B."/>
            <person name="Jeske O."/>
            <person name="Meyerdierks A."/>
            <person name="Storesund J.E."/>
            <person name="Kallscheuer N."/>
            <person name="Luecker S."/>
            <person name="Lage O.M."/>
            <person name="Pohl T."/>
            <person name="Merkel B.J."/>
            <person name="Hornburger P."/>
            <person name="Mueller R.-W."/>
            <person name="Bruemmer F."/>
            <person name="Labrenz M."/>
            <person name="Spormann A.M."/>
            <person name="Op Den Camp H."/>
            <person name="Overmann J."/>
            <person name="Amann R."/>
            <person name="Jetten M.S.M."/>
            <person name="Mascher T."/>
            <person name="Medema M.H."/>
            <person name="Devos D.P."/>
            <person name="Kaster A.-K."/>
            <person name="Ovreas L."/>
            <person name="Rohde M."/>
            <person name="Galperin M.Y."/>
            <person name="Jogler C."/>
        </authorList>
    </citation>
    <scope>NUCLEOTIDE SEQUENCE [LARGE SCALE GENOMIC DNA]</scope>
    <source>
        <strain evidence="9 10">Poly51</strain>
    </source>
</reference>
<evidence type="ECO:0000256" key="4">
    <source>
        <dbReference type="ARBA" id="ARBA00022840"/>
    </source>
</evidence>
<dbReference type="GO" id="GO:0005524">
    <property type="term" value="F:ATP binding"/>
    <property type="evidence" value="ECO:0007669"/>
    <property type="project" value="UniProtKB-UniRule"/>
</dbReference>
<evidence type="ECO:0000256" key="3">
    <source>
        <dbReference type="ARBA" id="ARBA00022777"/>
    </source>
</evidence>
<dbReference type="AlphaFoldDB" id="A0A5C6ER83"/>
<dbReference type="PANTHER" id="PTHR43289:SF6">
    <property type="entry name" value="SERINE_THREONINE-PROTEIN KINASE NEKL-3"/>
    <property type="match status" value="1"/>
</dbReference>
<dbReference type="InterPro" id="IPR008271">
    <property type="entry name" value="Ser/Thr_kinase_AS"/>
</dbReference>